<sequence>MPRGPKGEKRPGDVIGAAVMIGKIATGEIVEGQPETRAAAALGKRVGKARAANLTPEQRSEIAHIAAEARWKKGDR</sequence>
<proteinExistence type="predicted"/>
<protein>
    <recommendedName>
        <fullName evidence="3">RNA-binding protein</fullName>
    </recommendedName>
</protein>
<keyword evidence="2" id="KW-1185">Reference proteome</keyword>
<name>A0A508T1R2_9BRAD</name>
<reference evidence="1" key="1">
    <citation type="submission" date="2019-02" db="EMBL/GenBank/DDBJ databases">
        <authorList>
            <person name="Pothier F.J."/>
        </authorList>
    </citation>
    <scope>NUCLEOTIDE SEQUENCE</scope>
    <source>
        <strain evidence="1">CI-1B</strain>
    </source>
</reference>
<dbReference type="EMBL" id="CAADFC020000009">
    <property type="protein sequence ID" value="VIO69285.1"/>
    <property type="molecule type" value="Genomic_DNA"/>
</dbReference>
<evidence type="ECO:0000313" key="2">
    <source>
        <dbReference type="Proteomes" id="UP000328092"/>
    </source>
</evidence>
<organism evidence="1 2">
    <name type="scientific">Bradyrhizobium ivorense</name>
    <dbReference type="NCBI Taxonomy" id="2511166"/>
    <lineage>
        <taxon>Bacteria</taxon>
        <taxon>Pseudomonadati</taxon>
        <taxon>Pseudomonadota</taxon>
        <taxon>Alphaproteobacteria</taxon>
        <taxon>Hyphomicrobiales</taxon>
        <taxon>Nitrobacteraceae</taxon>
        <taxon>Bradyrhizobium</taxon>
    </lineage>
</organism>
<dbReference type="AlphaFoldDB" id="A0A508T1R2"/>
<evidence type="ECO:0000313" key="1">
    <source>
        <dbReference type="EMBL" id="VIO69285.1"/>
    </source>
</evidence>
<dbReference type="OrthoDB" id="7867377at2"/>
<accession>A0A508T1R2</accession>
<comment type="caution">
    <text evidence="1">The sequence shown here is derived from an EMBL/GenBank/DDBJ whole genome shotgun (WGS) entry which is preliminary data.</text>
</comment>
<dbReference type="Proteomes" id="UP000328092">
    <property type="component" value="Unassembled WGS sequence"/>
</dbReference>
<evidence type="ECO:0008006" key="3">
    <source>
        <dbReference type="Google" id="ProtNLM"/>
    </source>
</evidence>
<gene>
    <name evidence="1" type="ORF">CI1B_26000</name>
</gene>